<feature type="domain" description="ISXO2-like transposase" evidence="1">
    <location>
        <begin position="7"/>
        <end position="142"/>
    </location>
</feature>
<protein>
    <submittedName>
        <fullName evidence="3">ISXO2-like transposase domain-containing protein</fullName>
    </submittedName>
</protein>
<dbReference type="PANTHER" id="PTHR47163:SF3">
    <property type="entry name" value="PROTEIN CBG18017"/>
    <property type="match status" value="1"/>
</dbReference>
<dbReference type="WBParaSite" id="ACRNAN_scaffold2650.g18359.t1">
    <property type="protein sequence ID" value="ACRNAN_scaffold2650.g18359.t1"/>
    <property type="gene ID" value="ACRNAN_scaffold2650.g18359"/>
</dbReference>
<dbReference type="InterPro" id="IPR024445">
    <property type="entry name" value="Tnp_ISXO2-like"/>
</dbReference>
<evidence type="ECO:0000313" key="2">
    <source>
        <dbReference type="Proteomes" id="UP000887540"/>
    </source>
</evidence>
<dbReference type="SMART" id="SM01126">
    <property type="entry name" value="DDE_Tnp_IS1595"/>
    <property type="match status" value="1"/>
</dbReference>
<dbReference type="InterPro" id="IPR053164">
    <property type="entry name" value="IS1016-like_transposase"/>
</dbReference>
<proteinExistence type="predicted"/>
<evidence type="ECO:0000259" key="1">
    <source>
        <dbReference type="SMART" id="SM01126"/>
    </source>
</evidence>
<name>A0A914DGC6_9BILA</name>
<dbReference type="AlphaFoldDB" id="A0A914DGC6"/>
<dbReference type="Proteomes" id="UP000887540">
    <property type="component" value="Unplaced"/>
</dbReference>
<sequence>MKPSLPPSKGRRGRRMRRRTWWLFGATEHGTNHSFLGLCVRRTAAVLITMIRRHIRPGTTIMTDGWRTYSARLNGIQAQRLYFYRHFVVNHVYHFVNTVNRQVHTQTIEGKWQRWHAHARRKYDIHDKQYDRHIAIFNWRKRFGRTNEIFGVKSPSSIHVTHDIAVIGLLIPTALFRATESEGCFS</sequence>
<reference evidence="3" key="1">
    <citation type="submission" date="2022-11" db="UniProtKB">
        <authorList>
            <consortium name="WormBaseParasite"/>
        </authorList>
    </citation>
    <scope>IDENTIFICATION</scope>
</reference>
<dbReference type="PANTHER" id="PTHR47163">
    <property type="entry name" value="DDE_TNP_IS1595 DOMAIN-CONTAINING PROTEIN"/>
    <property type="match status" value="1"/>
</dbReference>
<organism evidence="2 3">
    <name type="scientific">Acrobeloides nanus</name>
    <dbReference type="NCBI Taxonomy" id="290746"/>
    <lineage>
        <taxon>Eukaryota</taxon>
        <taxon>Metazoa</taxon>
        <taxon>Ecdysozoa</taxon>
        <taxon>Nematoda</taxon>
        <taxon>Chromadorea</taxon>
        <taxon>Rhabditida</taxon>
        <taxon>Tylenchina</taxon>
        <taxon>Cephalobomorpha</taxon>
        <taxon>Cephaloboidea</taxon>
        <taxon>Cephalobidae</taxon>
        <taxon>Acrobeloides</taxon>
    </lineage>
</organism>
<dbReference type="Pfam" id="PF12762">
    <property type="entry name" value="DDE_Tnp_IS1595"/>
    <property type="match status" value="1"/>
</dbReference>
<evidence type="ECO:0000313" key="3">
    <source>
        <dbReference type="WBParaSite" id="ACRNAN_scaffold2650.g18359.t1"/>
    </source>
</evidence>
<accession>A0A914DGC6</accession>
<keyword evidence="2" id="KW-1185">Reference proteome</keyword>